<dbReference type="AlphaFoldDB" id="A0A4Y2TCD0"/>
<sequence>MILHSLLYGFSVTFTLPRKIHIATKLVKTYNQFNPDTPSDDHCVPALPDPSFVRKLHHPIVISTSENHRRHASKHASCGACSPDELRFPSTINLLYLTPSPSPTHRSFASL</sequence>
<proteinExistence type="predicted"/>
<evidence type="ECO:0000313" key="1">
    <source>
        <dbReference type="EMBL" id="GBN97630.1"/>
    </source>
</evidence>
<protein>
    <submittedName>
        <fullName evidence="1">Uncharacterized protein</fullName>
    </submittedName>
</protein>
<reference evidence="1 2" key="1">
    <citation type="journal article" date="2019" name="Sci. Rep.">
        <title>Orb-weaving spider Araneus ventricosus genome elucidates the spidroin gene catalogue.</title>
        <authorList>
            <person name="Kono N."/>
            <person name="Nakamura H."/>
            <person name="Ohtoshi R."/>
            <person name="Moran D.A.P."/>
            <person name="Shinohara A."/>
            <person name="Yoshida Y."/>
            <person name="Fujiwara M."/>
            <person name="Mori M."/>
            <person name="Tomita M."/>
            <person name="Arakawa K."/>
        </authorList>
    </citation>
    <scope>NUCLEOTIDE SEQUENCE [LARGE SCALE GENOMIC DNA]</scope>
</reference>
<evidence type="ECO:0000313" key="2">
    <source>
        <dbReference type="Proteomes" id="UP000499080"/>
    </source>
</evidence>
<accession>A0A4Y2TCD0</accession>
<gene>
    <name evidence="1" type="ORF">AVEN_34012_1</name>
</gene>
<name>A0A4Y2TCD0_ARAVE</name>
<keyword evidence="2" id="KW-1185">Reference proteome</keyword>
<comment type="caution">
    <text evidence="1">The sequence shown here is derived from an EMBL/GenBank/DDBJ whole genome shotgun (WGS) entry which is preliminary data.</text>
</comment>
<dbReference type="EMBL" id="BGPR01027258">
    <property type="protein sequence ID" value="GBN97630.1"/>
    <property type="molecule type" value="Genomic_DNA"/>
</dbReference>
<dbReference type="Proteomes" id="UP000499080">
    <property type="component" value="Unassembled WGS sequence"/>
</dbReference>
<organism evidence="1 2">
    <name type="scientific">Araneus ventricosus</name>
    <name type="common">Orbweaver spider</name>
    <name type="synonym">Epeira ventricosa</name>
    <dbReference type="NCBI Taxonomy" id="182803"/>
    <lineage>
        <taxon>Eukaryota</taxon>
        <taxon>Metazoa</taxon>
        <taxon>Ecdysozoa</taxon>
        <taxon>Arthropoda</taxon>
        <taxon>Chelicerata</taxon>
        <taxon>Arachnida</taxon>
        <taxon>Araneae</taxon>
        <taxon>Araneomorphae</taxon>
        <taxon>Entelegynae</taxon>
        <taxon>Araneoidea</taxon>
        <taxon>Araneidae</taxon>
        <taxon>Araneus</taxon>
    </lineage>
</organism>